<dbReference type="Gene3D" id="3.30.70.2540">
    <property type="entry name" value="CRISPR-associated endoribonuclease Cas6/Csy4"/>
    <property type="match status" value="1"/>
</dbReference>
<dbReference type="AlphaFoldDB" id="A0A317CCQ9"/>
<dbReference type="GO" id="GO:0043571">
    <property type="term" value="P:maintenance of CRISPR repeat elements"/>
    <property type="evidence" value="ECO:0007669"/>
    <property type="project" value="InterPro"/>
</dbReference>
<gene>
    <name evidence="1" type="primary">cas6f</name>
    <name evidence="1" type="ORF">DKW60_13025</name>
</gene>
<evidence type="ECO:0000313" key="1">
    <source>
        <dbReference type="EMBL" id="PWQ96475.1"/>
    </source>
</evidence>
<keyword evidence="2" id="KW-1185">Reference proteome</keyword>
<sequence length="209" mass="24247">MKFYQEITLLPNVGDEIPLTFIWEKLYQQLHLAFVEIIDDQGKVNIGVSFPRYKSGGEKRWLGDKLRIFAESEQALEVLCLAKWLSRLNDYTHMSSIKSVPEHVDGYAVFRRLNKKSNIEKLARRRAKKLDISLEDALAFFKDTEQRQQSDFQASDYPFFWMTSLSSGSKYPVSVVREDVGHHETRIGFSTYGLSLEDNDLRSAVPIFR</sequence>
<name>A0A317CCQ9_9GAMM</name>
<dbReference type="RefSeq" id="WP_109838091.1">
    <property type="nucleotide sequence ID" value="NZ_QGKM01000037.1"/>
</dbReference>
<proteinExistence type="predicted"/>
<dbReference type="OrthoDB" id="259831at2"/>
<dbReference type="CDD" id="cd09739">
    <property type="entry name" value="Cas6_I-F"/>
    <property type="match status" value="1"/>
</dbReference>
<dbReference type="EMBL" id="QGKM01000037">
    <property type="protein sequence ID" value="PWQ96475.1"/>
    <property type="molecule type" value="Genomic_DNA"/>
</dbReference>
<dbReference type="InterPro" id="IPR042564">
    <property type="entry name" value="CRISPR-Cas6/Csy4_sf"/>
</dbReference>
<comment type="caution">
    <text evidence="1">The sequence shown here is derived from an EMBL/GenBank/DDBJ whole genome shotgun (WGS) entry which is preliminary data.</text>
</comment>
<accession>A0A317CCQ9</accession>
<dbReference type="InterPro" id="IPR013396">
    <property type="entry name" value="CRISPR-assoc_prot_Csy4"/>
</dbReference>
<evidence type="ECO:0000313" key="2">
    <source>
        <dbReference type="Proteomes" id="UP000245539"/>
    </source>
</evidence>
<protein>
    <submittedName>
        <fullName evidence="1">Type I-F CRISPR-associated endoribonuclease Cas6/Csy4</fullName>
    </submittedName>
</protein>
<organism evidence="1 2">
    <name type="scientific">Leucothrix pacifica</name>
    <dbReference type="NCBI Taxonomy" id="1247513"/>
    <lineage>
        <taxon>Bacteria</taxon>
        <taxon>Pseudomonadati</taxon>
        <taxon>Pseudomonadota</taxon>
        <taxon>Gammaproteobacteria</taxon>
        <taxon>Thiotrichales</taxon>
        <taxon>Thiotrichaceae</taxon>
        <taxon>Leucothrix</taxon>
    </lineage>
</organism>
<reference evidence="1 2" key="1">
    <citation type="submission" date="2018-05" db="EMBL/GenBank/DDBJ databases">
        <title>Leucothrix arctica sp. nov., isolated from Arctic seawater.</title>
        <authorList>
            <person name="Choi A."/>
            <person name="Baek K."/>
        </authorList>
    </citation>
    <scope>NUCLEOTIDE SEQUENCE [LARGE SCALE GENOMIC DNA]</scope>
    <source>
        <strain evidence="1 2">JCM 18388</strain>
    </source>
</reference>
<dbReference type="GO" id="GO:0004519">
    <property type="term" value="F:endonuclease activity"/>
    <property type="evidence" value="ECO:0007669"/>
    <property type="project" value="InterPro"/>
</dbReference>
<dbReference type="Pfam" id="PF09618">
    <property type="entry name" value="Cas_Csy4"/>
    <property type="match status" value="1"/>
</dbReference>
<dbReference type="NCBIfam" id="TIGR02563">
    <property type="entry name" value="cas_Csy4"/>
    <property type="match status" value="1"/>
</dbReference>
<dbReference type="Proteomes" id="UP000245539">
    <property type="component" value="Unassembled WGS sequence"/>
</dbReference>